<proteinExistence type="predicted"/>
<name>A0AAV4QMM5_CAEEX</name>
<gene>
    <name evidence="2" type="ORF">CEXT_21021</name>
</gene>
<dbReference type="EMBL" id="BPLR01006386">
    <property type="protein sequence ID" value="GIY09482.1"/>
    <property type="molecule type" value="Genomic_DNA"/>
</dbReference>
<feature type="region of interest" description="Disordered" evidence="1">
    <location>
        <begin position="16"/>
        <end position="48"/>
    </location>
</feature>
<reference evidence="2 3" key="1">
    <citation type="submission" date="2021-06" db="EMBL/GenBank/DDBJ databases">
        <title>Caerostris extrusa draft genome.</title>
        <authorList>
            <person name="Kono N."/>
            <person name="Arakawa K."/>
        </authorList>
    </citation>
    <scope>NUCLEOTIDE SEQUENCE [LARGE SCALE GENOMIC DNA]</scope>
</reference>
<organism evidence="2 3">
    <name type="scientific">Caerostris extrusa</name>
    <name type="common">Bark spider</name>
    <name type="synonym">Caerostris bankana</name>
    <dbReference type="NCBI Taxonomy" id="172846"/>
    <lineage>
        <taxon>Eukaryota</taxon>
        <taxon>Metazoa</taxon>
        <taxon>Ecdysozoa</taxon>
        <taxon>Arthropoda</taxon>
        <taxon>Chelicerata</taxon>
        <taxon>Arachnida</taxon>
        <taxon>Araneae</taxon>
        <taxon>Araneomorphae</taxon>
        <taxon>Entelegynae</taxon>
        <taxon>Araneoidea</taxon>
        <taxon>Araneidae</taxon>
        <taxon>Caerostris</taxon>
    </lineage>
</organism>
<protein>
    <submittedName>
        <fullName evidence="2">Uncharacterized protein</fullName>
    </submittedName>
</protein>
<evidence type="ECO:0000313" key="3">
    <source>
        <dbReference type="Proteomes" id="UP001054945"/>
    </source>
</evidence>
<evidence type="ECO:0000256" key="1">
    <source>
        <dbReference type="SAM" id="MobiDB-lite"/>
    </source>
</evidence>
<comment type="caution">
    <text evidence="2">The sequence shown here is derived from an EMBL/GenBank/DDBJ whole genome shotgun (WGS) entry which is preliminary data.</text>
</comment>
<dbReference type="AlphaFoldDB" id="A0AAV4QMM5"/>
<feature type="compositionally biased region" description="Basic residues" evidence="1">
    <location>
        <begin position="16"/>
        <end position="29"/>
    </location>
</feature>
<keyword evidence="3" id="KW-1185">Reference proteome</keyword>
<accession>A0AAV4QMM5</accession>
<evidence type="ECO:0000313" key="2">
    <source>
        <dbReference type="EMBL" id="GIY09482.1"/>
    </source>
</evidence>
<sequence>MYYEAVMVPAKLHALKKKERKKGRRKRRIPPNLNKSSGKSNHRLPSFPRTPFWKLRANQLDIQIIFTPRWSAIAFKFPDSCNCENCDGKFPALLSLL</sequence>
<dbReference type="Proteomes" id="UP001054945">
    <property type="component" value="Unassembled WGS sequence"/>
</dbReference>